<feature type="compositionally biased region" description="Polar residues" evidence="1">
    <location>
        <begin position="366"/>
        <end position="382"/>
    </location>
</feature>
<keyword evidence="5" id="KW-1185">Reference proteome</keyword>
<feature type="compositionally biased region" description="Pro residues" evidence="1">
    <location>
        <begin position="445"/>
        <end position="471"/>
    </location>
</feature>
<dbReference type="Proteomes" id="UP000800093">
    <property type="component" value="Unassembled WGS sequence"/>
</dbReference>
<feature type="transmembrane region" description="Helical" evidence="2">
    <location>
        <begin position="212"/>
        <end position="234"/>
    </location>
</feature>
<dbReference type="Pfam" id="PF20684">
    <property type="entry name" value="Fung_rhodopsin"/>
    <property type="match status" value="1"/>
</dbReference>
<accession>A0A9P4N4F1</accession>
<evidence type="ECO:0000313" key="5">
    <source>
        <dbReference type="Proteomes" id="UP000800093"/>
    </source>
</evidence>
<keyword evidence="2" id="KW-1133">Transmembrane helix</keyword>
<feature type="transmembrane region" description="Helical" evidence="2">
    <location>
        <begin position="22"/>
        <end position="40"/>
    </location>
</feature>
<feature type="compositionally biased region" description="Low complexity" evidence="1">
    <location>
        <begin position="539"/>
        <end position="553"/>
    </location>
</feature>
<feature type="transmembrane region" description="Helical" evidence="2">
    <location>
        <begin position="135"/>
        <end position="155"/>
    </location>
</feature>
<dbReference type="AlphaFoldDB" id="A0A9P4N4F1"/>
<proteinExistence type="predicted"/>
<feature type="transmembrane region" description="Helical" evidence="2">
    <location>
        <begin position="60"/>
        <end position="85"/>
    </location>
</feature>
<keyword evidence="2" id="KW-0812">Transmembrane</keyword>
<dbReference type="PANTHER" id="PTHR38794">
    <property type="entry name" value="INTEGRAL MEMBRANE PROTEIN"/>
    <property type="match status" value="1"/>
</dbReference>
<protein>
    <recommendedName>
        <fullName evidence="3">Rhodopsin domain-containing protein</fullName>
    </recommendedName>
</protein>
<feature type="compositionally biased region" description="Polar residues" evidence="1">
    <location>
        <begin position="487"/>
        <end position="538"/>
    </location>
</feature>
<dbReference type="InterPro" id="IPR049326">
    <property type="entry name" value="Rhodopsin_dom_fungi"/>
</dbReference>
<evidence type="ECO:0000313" key="4">
    <source>
        <dbReference type="EMBL" id="KAF2258221.1"/>
    </source>
</evidence>
<feature type="transmembrane region" description="Helical" evidence="2">
    <location>
        <begin position="105"/>
        <end position="123"/>
    </location>
</feature>
<dbReference type="EMBL" id="ML986775">
    <property type="protein sequence ID" value="KAF2258221.1"/>
    <property type="molecule type" value="Genomic_DNA"/>
</dbReference>
<gene>
    <name evidence="4" type="ORF">CC78DRAFT_587384</name>
</gene>
<evidence type="ECO:0000256" key="2">
    <source>
        <dbReference type="SAM" id="Phobius"/>
    </source>
</evidence>
<keyword evidence="2" id="KW-0472">Membrane</keyword>
<organism evidence="4 5">
    <name type="scientific">Lojkania enalia</name>
    <dbReference type="NCBI Taxonomy" id="147567"/>
    <lineage>
        <taxon>Eukaryota</taxon>
        <taxon>Fungi</taxon>
        <taxon>Dikarya</taxon>
        <taxon>Ascomycota</taxon>
        <taxon>Pezizomycotina</taxon>
        <taxon>Dothideomycetes</taxon>
        <taxon>Pleosporomycetidae</taxon>
        <taxon>Pleosporales</taxon>
        <taxon>Pleosporales incertae sedis</taxon>
        <taxon>Lojkania</taxon>
    </lineage>
</organism>
<feature type="domain" description="Rhodopsin" evidence="3">
    <location>
        <begin position="42"/>
        <end position="270"/>
    </location>
</feature>
<evidence type="ECO:0000256" key="1">
    <source>
        <dbReference type="SAM" id="MobiDB-lite"/>
    </source>
</evidence>
<feature type="compositionally biased region" description="Polar residues" evidence="1">
    <location>
        <begin position="575"/>
        <end position="596"/>
    </location>
</feature>
<feature type="region of interest" description="Disordered" evidence="1">
    <location>
        <begin position="315"/>
        <end position="662"/>
    </location>
</feature>
<sequence>MNILSRPVAARAASITPNDKSAAIIFATAILLGIFVLAFLARETTKFVVLRKFQKDDLLIFLATIFAVGLSITTLILASNGLGILGTLTLRRANTIMKGYYASDFLYVLSICSAKLSLVAWFYDIGIQRMQRRIVQGFGIFIFAWTLASLIAVAFQCGLPKPWEVMTLHCYNSGAFWIVYCIIDMTTDVSIIMLSVNLVAYVKIKLARKVTVVACFAPRILVIAAALARLIYLFPITPHGNPEFNLWIPVICTQVQVCLSISTACIPYMGIFLKCVDIGLWRSDGYRRTLGGYAKTKGKEVYSLDSTAAGTSLKFSRTSDVSPRIPSPAPLSPITPLRWNTPPNTKPRTPSERGLRLHIPAPETRQAINNDNPSPQTASSHALSPECISPQPLLSPGTMRVKRQPSPPPRSHSPRPQAFVSPYGSPDPNNLSPQEVAPPVTIPKFPRPPSAQYSPFPPAYKKPPLPIPPAPTSRARSTSRDRRISNPRMQSNNAATRFPVRTSSLANQNQRQRQVKFSPTVKQHSASSSQDSTIPSYYTTLPTSQHTSTSTPSVIPSYYMTTPPMQPSAFPRSPPSHQVSSPQRQRNQRILTPQNSSRRDQISPVSPISPPTPLTFWRTDSSADSAGPSAGGAWGQQEASRNWPPIMRDSRSSPKIVLQRSD</sequence>
<reference evidence="5" key="1">
    <citation type="journal article" date="2020" name="Stud. Mycol.">
        <title>101 Dothideomycetes genomes: A test case for predicting lifestyles and emergence of pathogens.</title>
        <authorList>
            <person name="Haridas S."/>
            <person name="Albert R."/>
            <person name="Binder M."/>
            <person name="Bloem J."/>
            <person name="LaButti K."/>
            <person name="Salamov A."/>
            <person name="Andreopoulos B."/>
            <person name="Baker S."/>
            <person name="Barry K."/>
            <person name="Bills G."/>
            <person name="Bluhm B."/>
            <person name="Cannon C."/>
            <person name="Castanera R."/>
            <person name="Culley D."/>
            <person name="Daum C."/>
            <person name="Ezra D."/>
            <person name="Gonzalez J."/>
            <person name="Henrissat B."/>
            <person name="Kuo A."/>
            <person name="Liang C."/>
            <person name="Lipzen A."/>
            <person name="Lutzoni F."/>
            <person name="Magnuson J."/>
            <person name="Mondo S."/>
            <person name="Nolan M."/>
            <person name="Ohm R."/>
            <person name="Pangilinan J."/>
            <person name="Park H.-J."/>
            <person name="Ramirez L."/>
            <person name="Alfaro M."/>
            <person name="Sun H."/>
            <person name="Tritt A."/>
            <person name="Yoshinaga Y."/>
            <person name="Zwiers L.-H."/>
            <person name="Turgeon B."/>
            <person name="Goodwin S."/>
            <person name="Spatafora J."/>
            <person name="Crous P."/>
            <person name="Grigoriev I."/>
        </authorList>
    </citation>
    <scope>NUCLEOTIDE SEQUENCE [LARGE SCALE GENOMIC DNA]</scope>
    <source>
        <strain evidence="5">CBS 304.66</strain>
    </source>
</reference>
<comment type="caution">
    <text evidence="4">The sequence shown here is derived from an EMBL/GenBank/DDBJ whole genome shotgun (WGS) entry which is preliminary data.</text>
</comment>
<feature type="transmembrane region" description="Helical" evidence="2">
    <location>
        <begin position="175"/>
        <end position="200"/>
    </location>
</feature>
<evidence type="ECO:0000259" key="3">
    <source>
        <dbReference type="Pfam" id="PF20684"/>
    </source>
</evidence>
<dbReference type="PANTHER" id="PTHR38794:SF1">
    <property type="entry name" value="INTEGRAL MEMBRANE PROTEIN"/>
    <property type="match status" value="1"/>
</dbReference>
<dbReference type="OrthoDB" id="3918601at2759"/>
<name>A0A9P4N4F1_9PLEO</name>